<reference evidence="3" key="1">
    <citation type="submission" date="2020-08" db="EMBL/GenBank/DDBJ databases">
        <title>Lewinella bacteria from marine environments.</title>
        <authorList>
            <person name="Zhong Y."/>
        </authorList>
    </citation>
    <scope>NUCLEOTIDE SEQUENCE</scope>
    <source>
        <strain evidence="3">KCTC 42187</strain>
    </source>
</reference>
<feature type="domain" description="Sodium symporter small subunit" evidence="2">
    <location>
        <begin position="15"/>
        <end position="90"/>
    </location>
</feature>
<accession>A0A923PLF5</accession>
<keyword evidence="1" id="KW-0472">Membrane</keyword>
<feature type="transmembrane region" description="Helical" evidence="1">
    <location>
        <begin position="59"/>
        <end position="80"/>
    </location>
</feature>
<dbReference type="Proteomes" id="UP000650081">
    <property type="component" value="Unassembled WGS sequence"/>
</dbReference>
<gene>
    <name evidence="3" type="ORF">H9S92_04335</name>
</gene>
<evidence type="ECO:0000259" key="2">
    <source>
        <dbReference type="Pfam" id="PF13937"/>
    </source>
</evidence>
<evidence type="ECO:0000313" key="4">
    <source>
        <dbReference type="Proteomes" id="UP000650081"/>
    </source>
</evidence>
<evidence type="ECO:0000313" key="3">
    <source>
        <dbReference type="EMBL" id="MBC6993378.1"/>
    </source>
</evidence>
<keyword evidence="4" id="KW-1185">Reference proteome</keyword>
<evidence type="ECO:0000256" key="1">
    <source>
        <dbReference type="SAM" id="Phobius"/>
    </source>
</evidence>
<protein>
    <submittedName>
        <fullName evidence="3">DUF4212 domain-containing protein</fullName>
    </submittedName>
</protein>
<dbReference type="InterPro" id="IPR019886">
    <property type="entry name" value="Na_symporter_ssu"/>
</dbReference>
<organism evidence="3 4">
    <name type="scientific">Neolewinella lacunae</name>
    <dbReference type="NCBI Taxonomy" id="1517758"/>
    <lineage>
        <taxon>Bacteria</taxon>
        <taxon>Pseudomonadati</taxon>
        <taxon>Bacteroidota</taxon>
        <taxon>Saprospiria</taxon>
        <taxon>Saprospirales</taxon>
        <taxon>Lewinellaceae</taxon>
        <taxon>Neolewinella</taxon>
    </lineage>
</organism>
<keyword evidence="1" id="KW-1133">Transmembrane helix</keyword>
<proteinExistence type="predicted"/>
<dbReference type="RefSeq" id="WP_187465491.1">
    <property type="nucleotide sequence ID" value="NZ_JACSIT010000066.1"/>
</dbReference>
<keyword evidence="1" id="KW-0812">Transmembrane</keyword>
<name>A0A923PLF5_9BACT</name>
<dbReference type="Pfam" id="PF13937">
    <property type="entry name" value="DUF4212"/>
    <property type="match status" value="1"/>
</dbReference>
<feature type="transmembrane region" description="Helical" evidence="1">
    <location>
        <begin position="21"/>
        <end position="39"/>
    </location>
</feature>
<dbReference type="AlphaFoldDB" id="A0A923PLF5"/>
<sequence length="92" mass="10773">MPSPPPHPTSQDRRTAYWRENLRYLVILLSIWFVVSYGFGILLAEPLNHYRIGGARLGFWFAQQGSIYVFVVLIFVYVWLMNRLDGKYGFGE</sequence>
<comment type="caution">
    <text evidence="3">The sequence shown here is derived from an EMBL/GenBank/DDBJ whole genome shotgun (WGS) entry which is preliminary data.</text>
</comment>
<dbReference type="NCBIfam" id="TIGR03647">
    <property type="entry name" value="Na_symport_sm"/>
    <property type="match status" value="1"/>
</dbReference>
<dbReference type="EMBL" id="JACSIT010000066">
    <property type="protein sequence ID" value="MBC6993378.1"/>
    <property type="molecule type" value="Genomic_DNA"/>
</dbReference>